<feature type="region of interest" description="Disordered" evidence="1">
    <location>
        <begin position="182"/>
        <end position="202"/>
    </location>
</feature>
<keyword evidence="4" id="KW-1185">Reference proteome</keyword>
<accession>A0A9P4Q7E3</accession>
<sequence length="311" mass="34824">MRNMGDLPKIELFGALLGLHQNREYADLTITTKDGRRHKAHRAILCPRSRLFKAIVDERRWRNDLEGEISLTDDDPEVVRLLIEYFYILDYEPLDPRHDQLVPHTPTDNSSNSDTISVRTDAGTYGNVYGTSAIAAFGGPQASPFSANFKSHSRDRSDSNLTIHALPGTGYGAFSAPVVGSTRATPGRRRVTAPPDPSPLATSEPHLTLHARMYAAAEKYGIHGLKVLALDKFKIQLTRHWDSFEFAEAIHIVYSTTPATDKDMREAVADSLGWHSRLLDKPEIEVAVMEINGLAYELLKRSRRAEPEYMD</sequence>
<dbReference type="OrthoDB" id="6359816at2759"/>
<proteinExistence type="predicted"/>
<dbReference type="PANTHER" id="PTHR47843">
    <property type="entry name" value="BTB DOMAIN-CONTAINING PROTEIN-RELATED"/>
    <property type="match status" value="1"/>
</dbReference>
<dbReference type="SUPFAM" id="SSF54695">
    <property type="entry name" value="POZ domain"/>
    <property type="match status" value="1"/>
</dbReference>
<dbReference type="Gene3D" id="3.30.710.10">
    <property type="entry name" value="Potassium Channel Kv1.1, Chain A"/>
    <property type="match status" value="1"/>
</dbReference>
<reference evidence="3" key="1">
    <citation type="journal article" date="2020" name="Stud. Mycol.">
        <title>101 Dothideomycetes genomes: a test case for predicting lifestyles and emergence of pathogens.</title>
        <authorList>
            <person name="Haridas S."/>
            <person name="Albert R."/>
            <person name="Binder M."/>
            <person name="Bloem J."/>
            <person name="Labutti K."/>
            <person name="Salamov A."/>
            <person name="Andreopoulos B."/>
            <person name="Baker S."/>
            <person name="Barry K."/>
            <person name="Bills G."/>
            <person name="Bluhm B."/>
            <person name="Cannon C."/>
            <person name="Castanera R."/>
            <person name="Culley D."/>
            <person name="Daum C."/>
            <person name="Ezra D."/>
            <person name="Gonzalez J."/>
            <person name="Henrissat B."/>
            <person name="Kuo A."/>
            <person name="Liang C."/>
            <person name="Lipzen A."/>
            <person name="Lutzoni F."/>
            <person name="Magnuson J."/>
            <person name="Mondo S."/>
            <person name="Nolan M."/>
            <person name="Ohm R."/>
            <person name="Pangilinan J."/>
            <person name="Park H.-J."/>
            <person name="Ramirez L."/>
            <person name="Alfaro M."/>
            <person name="Sun H."/>
            <person name="Tritt A."/>
            <person name="Yoshinaga Y."/>
            <person name="Zwiers L.-H."/>
            <person name="Turgeon B."/>
            <person name="Goodwin S."/>
            <person name="Spatafora J."/>
            <person name="Crous P."/>
            <person name="Grigoriev I."/>
        </authorList>
    </citation>
    <scope>NUCLEOTIDE SEQUENCE</scope>
    <source>
        <strain evidence="3">CBS 116435</strain>
    </source>
</reference>
<feature type="domain" description="BTB" evidence="2">
    <location>
        <begin position="26"/>
        <end position="87"/>
    </location>
</feature>
<dbReference type="PROSITE" id="PS50097">
    <property type="entry name" value="BTB"/>
    <property type="match status" value="1"/>
</dbReference>
<comment type="caution">
    <text evidence="3">The sequence shown here is derived from an EMBL/GenBank/DDBJ whole genome shotgun (WGS) entry which is preliminary data.</text>
</comment>
<evidence type="ECO:0000313" key="4">
    <source>
        <dbReference type="Proteomes" id="UP000799441"/>
    </source>
</evidence>
<evidence type="ECO:0000256" key="1">
    <source>
        <dbReference type="SAM" id="MobiDB-lite"/>
    </source>
</evidence>
<dbReference type="PANTHER" id="PTHR47843:SF5">
    <property type="entry name" value="BTB_POZ DOMAIN PROTEIN"/>
    <property type="match status" value="1"/>
</dbReference>
<dbReference type="InterPro" id="IPR000210">
    <property type="entry name" value="BTB/POZ_dom"/>
</dbReference>
<dbReference type="Proteomes" id="UP000799441">
    <property type="component" value="Unassembled WGS sequence"/>
</dbReference>
<name>A0A9P4Q7E3_9PEZI</name>
<dbReference type="InterPro" id="IPR011333">
    <property type="entry name" value="SKP1/BTB/POZ_sf"/>
</dbReference>
<protein>
    <recommendedName>
        <fullName evidence="2">BTB domain-containing protein</fullName>
    </recommendedName>
</protein>
<organism evidence="3 4">
    <name type="scientific">Polychaeton citri CBS 116435</name>
    <dbReference type="NCBI Taxonomy" id="1314669"/>
    <lineage>
        <taxon>Eukaryota</taxon>
        <taxon>Fungi</taxon>
        <taxon>Dikarya</taxon>
        <taxon>Ascomycota</taxon>
        <taxon>Pezizomycotina</taxon>
        <taxon>Dothideomycetes</taxon>
        <taxon>Dothideomycetidae</taxon>
        <taxon>Capnodiales</taxon>
        <taxon>Capnodiaceae</taxon>
        <taxon>Polychaeton</taxon>
    </lineage>
</organism>
<dbReference type="EMBL" id="MU003793">
    <property type="protein sequence ID" value="KAF2721149.1"/>
    <property type="molecule type" value="Genomic_DNA"/>
</dbReference>
<evidence type="ECO:0000313" key="3">
    <source>
        <dbReference type="EMBL" id="KAF2721149.1"/>
    </source>
</evidence>
<evidence type="ECO:0000259" key="2">
    <source>
        <dbReference type="PROSITE" id="PS50097"/>
    </source>
</evidence>
<gene>
    <name evidence="3" type="ORF">K431DRAFT_346642</name>
</gene>
<dbReference type="AlphaFoldDB" id="A0A9P4Q7E3"/>
<dbReference type="CDD" id="cd18186">
    <property type="entry name" value="BTB_POZ_ZBTB_KLHL-like"/>
    <property type="match status" value="1"/>
</dbReference>
<dbReference type="Pfam" id="PF00651">
    <property type="entry name" value="BTB"/>
    <property type="match status" value="1"/>
</dbReference>